<dbReference type="eggNOG" id="COG0233">
    <property type="taxonomic scope" value="Bacteria"/>
</dbReference>
<evidence type="ECO:0000256" key="2">
    <source>
        <dbReference type="ARBA" id="ARBA00022917"/>
    </source>
</evidence>
<dbReference type="KEGG" id="mco:MCJ_006780"/>
<dbReference type="EMBL" id="FM864216">
    <property type="protein sequence ID" value="CAT05372.1"/>
    <property type="molecule type" value="Genomic_DNA"/>
</dbReference>
<dbReference type="InterPro" id="IPR002661">
    <property type="entry name" value="Ribosome_recyc_fac"/>
</dbReference>
<dbReference type="Proteomes" id="UP000001491">
    <property type="component" value="Chromosome"/>
</dbReference>
<dbReference type="PANTHER" id="PTHR20982:SF3">
    <property type="entry name" value="MITOCHONDRIAL RIBOSOME RECYCLING FACTOR PSEUDO 1"/>
    <property type="match status" value="1"/>
</dbReference>
<dbReference type="Gene3D" id="1.10.132.20">
    <property type="entry name" value="Ribosome-recycling factor"/>
    <property type="match status" value="1"/>
</dbReference>
<dbReference type="HOGENOM" id="CLU_073981_2_1_14"/>
<proteinExistence type="inferred from homology"/>
<feature type="domain" description="Ribosome recycling factor" evidence="3">
    <location>
        <begin position="25"/>
        <end position="183"/>
    </location>
</feature>
<name>C5J7A9_MESCH</name>
<keyword evidence="2" id="KW-0648">Protein biosynthesis</keyword>
<dbReference type="AlphaFoldDB" id="C5J7A9"/>
<keyword evidence="5" id="KW-1185">Reference proteome</keyword>
<dbReference type="Pfam" id="PF01765">
    <property type="entry name" value="RRF"/>
    <property type="match status" value="1"/>
</dbReference>
<comment type="similarity">
    <text evidence="1">Belongs to the RRF family.</text>
</comment>
<dbReference type="PANTHER" id="PTHR20982">
    <property type="entry name" value="RIBOSOME RECYCLING FACTOR"/>
    <property type="match status" value="1"/>
</dbReference>
<dbReference type="SUPFAM" id="SSF55194">
    <property type="entry name" value="Ribosome recycling factor, RRF"/>
    <property type="match status" value="1"/>
</dbReference>
<dbReference type="GO" id="GO:0006412">
    <property type="term" value="P:translation"/>
    <property type="evidence" value="ECO:0007669"/>
    <property type="project" value="UniProtKB-KW"/>
</dbReference>
<sequence>MEVKKEIKFFTDLVDQKSLEVFDHLDKNFNKINIGRANPQIISHIRVDYYGAPTPINEIANISVPSALQLLVKPYDISLINSITSTLVAHKIEAQIQKEANQIRLVFPELTTEKRKELVKSIKKYEEEAKVKIRLIRQDVNKLIKKEDLSEDEEKNYLNQIQKTIDSKIKEIDKIFEEKSKLLLNI</sequence>
<organism evidence="4 5">
    <name type="scientific">Mesomycoplasma conjunctivae (strain ATCC 25834 / NCTC 10147 / HRC/581)</name>
    <name type="common">Mycoplasma conjunctivae</name>
    <dbReference type="NCBI Taxonomy" id="572263"/>
    <lineage>
        <taxon>Bacteria</taxon>
        <taxon>Bacillati</taxon>
        <taxon>Mycoplasmatota</taxon>
        <taxon>Mycoplasmoidales</taxon>
        <taxon>Metamycoplasmataceae</taxon>
        <taxon>Mesomycoplasma</taxon>
    </lineage>
</organism>
<accession>C5J7A9</accession>
<evidence type="ECO:0000256" key="1">
    <source>
        <dbReference type="ARBA" id="ARBA00005912"/>
    </source>
</evidence>
<reference evidence="5" key="1">
    <citation type="journal article" date="2009" name="BMC Bioinformatics">
        <title>The Mycoplasma conjunctivae genome sequencing, annotation and analysis.</title>
        <authorList>
            <person name="Calderon-Copete S.P."/>
            <person name="Wigger G."/>
            <person name="Wunderlin C."/>
            <person name="Schmidheini T."/>
            <person name="Frey J."/>
            <person name="Quail M.A."/>
            <person name="Falquet L."/>
        </authorList>
    </citation>
    <scope>NUCLEOTIDE SEQUENCE [LARGE SCALE GENOMIC DNA]</scope>
    <source>
        <strain evidence="5">ATCC 25834 / NCTC 10147 / HRC/581</strain>
    </source>
</reference>
<protein>
    <submittedName>
        <fullName evidence="4">Ribosome recycling factor</fullName>
    </submittedName>
</protein>
<dbReference type="Gene3D" id="3.30.1360.40">
    <property type="match status" value="1"/>
</dbReference>
<evidence type="ECO:0000313" key="4">
    <source>
        <dbReference type="EMBL" id="CAT05372.1"/>
    </source>
</evidence>
<evidence type="ECO:0000313" key="5">
    <source>
        <dbReference type="Proteomes" id="UP000001491"/>
    </source>
</evidence>
<dbReference type="GO" id="GO:0043023">
    <property type="term" value="F:ribosomal large subunit binding"/>
    <property type="evidence" value="ECO:0007669"/>
    <property type="project" value="TreeGrafter"/>
</dbReference>
<evidence type="ECO:0000259" key="3">
    <source>
        <dbReference type="Pfam" id="PF01765"/>
    </source>
</evidence>
<gene>
    <name evidence="4" type="primary">frr</name>
    <name evidence="4" type="ordered locus">MCJ_006780</name>
</gene>
<dbReference type="InterPro" id="IPR036191">
    <property type="entry name" value="RRF_sf"/>
</dbReference>
<dbReference type="InterPro" id="IPR023584">
    <property type="entry name" value="Ribosome_recyc_fac_dom"/>
</dbReference>